<organism evidence="1 2">
    <name type="scientific">Timema podura</name>
    <name type="common">Walking stick</name>
    <dbReference type="NCBI Taxonomy" id="61482"/>
    <lineage>
        <taxon>Eukaryota</taxon>
        <taxon>Metazoa</taxon>
        <taxon>Ecdysozoa</taxon>
        <taxon>Arthropoda</taxon>
        <taxon>Hexapoda</taxon>
        <taxon>Insecta</taxon>
        <taxon>Pterygota</taxon>
        <taxon>Neoptera</taxon>
        <taxon>Polyneoptera</taxon>
        <taxon>Phasmatodea</taxon>
        <taxon>Timematodea</taxon>
        <taxon>Timematoidea</taxon>
        <taxon>Timematidae</taxon>
        <taxon>Timema</taxon>
    </lineage>
</organism>
<protein>
    <submittedName>
        <fullName evidence="1">Uncharacterized protein</fullName>
    </submittedName>
</protein>
<keyword evidence="2" id="KW-1185">Reference proteome</keyword>
<accession>A0ABN7NI11</accession>
<sequence length="350" mass="39623">MVSLLPTLNQKIVSSEFEKVKEGFGNQINLCWDQGLNPGPSARKSDTLPLDHQVTKKSIYLYGLADHVSNMTQSQESRVSSTQDSLSLRPTEDSISSVSALVNKLSSCSGAYENEKSSYSSSGDEKKMQALLPWIKSFNSLCQSVVGCRSLKRLEKLLQIFWKNMSDPVKKSLKMTNRTAKLKKYMSEVLLFFHMSYLDLQEPTIEPYRHTMRPPLVDNSEVHILDAILKARLINKNNEKICNPILGKVLNLVRPSTAPMYTMLYVRYLLAYKLWKKVVGNAEEKKRINKLAALKLSAPTELTEKVVLWPSVLPKVPKSKKNVTLFLMQAKFDLKKSCQVANNRQAVAHK</sequence>
<gene>
    <name evidence="1" type="ORF">TPAB3V08_LOCUS1145</name>
</gene>
<evidence type="ECO:0000313" key="1">
    <source>
        <dbReference type="EMBL" id="CAG2054106.1"/>
    </source>
</evidence>
<name>A0ABN7NI11_TIMPD</name>
<dbReference type="Proteomes" id="UP001153148">
    <property type="component" value="Unassembled WGS sequence"/>
</dbReference>
<reference evidence="1" key="1">
    <citation type="submission" date="2021-03" db="EMBL/GenBank/DDBJ databases">
        <authorList>
            <person name="Tran Van P."/>
        </authorList>
    </citation>
    <scope>NUCLEOTIDE SEQUENCE</scope>
</reference>
<dbReference type="EMBL" id="CAJPIN010000980">
    <property type="protein sequence ID" value="CAG2054106.1"/>
    <property type="molecule type" value="Genomic_DNA"/>
</dbReference>
<comment type="caution">
    <text evidence="1">The sequence shown here is derived from an EMBL/GenBank/DDBJ whole genome shotgun (WGS) entry which is preliminary data.</text>
</comment>
<evidence type="ECO:0000313" key="2">
    <source>
        <dbReference type="Proteomes" id="UP001153148"/>
    </source>
</evidence>
<proteinExistence type="predicted"/>